<dbReference type="RefSeq" id="WP_317944510.1">
    <property type="nucleotide sequence ID" value="NZ_JAUBDI010000010.1"/>
</dbReference>
<evidence type="ECO:0000313" key="3">
    <source>
        <dbReference type="Proteomes" id="UP001282284"/>
    </source>
</evidence>
<organism evidence="2 3">
    <name type="scientific">Sporosarcina saromensis</name>
    <dbReference type="NCBI Taxonomy" id="359365"/>
    <lineage>
        <taxon>Bacteria</taxon>
        <taxon>Bacillati</taxon>
        <taxon>Bacillota</taxon>
        <taxon>Bacilli</taxon>
        <taxon>Bacillales</taxon>
        <taxon>Caryophanaceae</taxon>
        <taxon>Sporosarcina</taxon>
    </lineage>
</organism>
<dbReference type="Pfam" id="PF01695">
    <property type="entry name" value="IstB_IS21"/>
    <property type="match status" value="1"/>
</dbReference>
<dbReference type="Proteomes" id="UP001282284">
    <property type="component" value="Unassembled WGS sequence"/>
</dbReference>
<feature type="domain" description="IstB-like ATP-binding" evidence="1">
    <location>
        <begin position="77"/>
        <end position="255"/>
    </location>
</feature>
<evidence type="ECO:0000259" key="1">
    <source>
        <dbReference type="Pfam" id="PF01695"/>
    </source>
</evidence>
<dbReference type="InterPro" id="IPR027417">
    <property type="entry name" value="P-loop_NTPase"/>
</dbReference>
<comment type="caution">
    <text evidence="2">The sequence shown here is derived from an EMBL/GenBank/DDBJ whole genome shotgun (WGS) entry which is preliminary data.</text>
</comment>
<gene>
    <name evidence="2" type="ORF">QT711_11450</name>
</gene>
<dbReference type="EMBL" id="JAUBDI010000010">
    <property type="protein sequence ID" value="MDW0113803.1"/>
    <property type="molecule type" value="Genomic_DNA"/>
</dbReference>
<keyword evidence="2" id="KW-0067">ATP-binding</keyword>
<evidence type="ECO:0000313" key="2">
    <source>
        <dbReference type="EMBL" id="MDW0113803.1"/>
    </source>
</evidence>
<sequence length="299" mass="34012">MGQVLQEMMQSNPRLMQRMNDVRDSLESNPIEILTVPSDKCPLRKCDGSGFIWIKDWSKRHEKNVMDECKKECDCYQQQRKQREIDKKLDLSGIPLIFSKATVQSFDTSLYKVTENRKIAEIAKKAAVNFVENYPIMKEHGKGLYLYSQVKGSGKTRLASSIANALIKLYAADIAFIKSADLISQVKKTFGSKETNAADVVATFRKVELLIVDDLALKGATSFEEGILYDVMDYRLENKMPTIFTSNVTIEGLENIYPGGRVNKRINKMAMEIYMPEESIRDVEADTENAEFEKILFGE</sequence>
<dbReference type="PANTHER" id="PTHR30050">
    <property type="entry name" value="CHROMOSOMAL REPLICATION INITIATOR PROTEIN DNAA"/>
    <property type="match status" value="1"/>
</dbReference>
<dbReference type="PANTHER" id="PTHR30050:SF4">
    <property type="entry name" value="ATP-BINDING PROTEIN RV3427C IN INSERTION SEQUENCE-RELATED"/>
    <property type="match status" value="1"/>
</dbReference>
<dbReference type="SUPFAM" id="SSF52540">
    <property type="entry name" value="P-loop containing nucleoside triphosphate hydrolases"/>
    <property type="match status" value="1"/>
</dbReference>
<accession>A0ABU4G9Y2</accession>
<dbReference type="GO" id="GO:0005524">
    <property type="term" value="F:ATP binding"/>
    <property type="evidence" value="ECO:0007669"/>
    <property type="project" value="UniProtKB-KW"/>
</dbReference>
<proteinExistence type="predicted"/>
<protein>
    <submittedName>
        <fullName evidence="2">ATP-binding protein</fullName>
    </submittedName>
</protein>
<dbReference type="Gene3D" id="3.40.50.300">
    <property type="entry name" value="P-loop containing nucleotide triphosphate hydrolases"/>
    <property type="match status" value="1"/>
</dbReference>
<keyword evidence="3" id="KW-1185">Reference proteome</keyword>
<dbReference type="InterPro" id="IPR002611">
    <property type="entry name" value="IstB_ATP-bd"/>
</dbReference>
<reference evidence="2 3" key="1">
    <citation type="submission" date="2023-06" db="EMBL/GenBank/DDBJ databases">
        <title>Sporosarcina sp. nov., isolated from Korean traditional fermented seafood 'Jeotgal'.</title>
        <authorList>
            <person name="Yang A.I."/>
            <person name="Shin N.-R."/>
        </authorList>
    </citation>
    <scope>NUCLEOTIDE SEQUENCE [LARGE SCALE GENOMIC DNA]</scope>
    <source>
        <strain evidence="2 3">KCTC13119</strain>
    </source>
</reference>
<keyword evidence="2" id="KW-0547">Nucleotide-binding</keyword>
<name>A0ABU4G9Y2_9BACL</name>